<dbReference type="NCBIfam" id="NF001419">
    <property type="entry name" value="PRK00293.1"/>
    <property type="match status" value="1"/>
</dbReference>
<evidence type="ECO:0000256" key="1">
    <source>
        <dbReference type="ARBA" id="ARBA00004141"/>
    </source>
</evidence>
<keyword evidence="8" id="KW-0732">Signal</keyword>
<feature type="transmembrane region" description="Helical" evidence="7">
    <location>
        <begin position="176"/>
        <end position="203"/>
    </location>
</feature>
<evidence type="ECO:0000259" key="10">
    <source>
        <dbReference type="Pfam" id="PF11412"/>
    </source>
</evidence>
<dbReference type="PANTHER" id="PTHR32234:SF0">
    <property type="entry name" value="THIOL:DISULFIDE INTERCHANGE PROTEIN DSBD"/>
    <property type="match status" value="1"/>
</dbReference>
<dbReference type="EC" id="1.8.1.8" evidence="11"/>
<feature type="chain" id="PRO_5046272877" evidence="8">
    <location>
        <begin position="20"/>
        <end position="585"/>
    </location>
</feature>
<evidence type="ECO:0000256" key="6">
    <source>
        <dbReference type="ARBA" id="ARBA00023284"/>
    </source>
</evidence>
<dbReference type="InterPro" id="IPR036929">
    <property type="entry name" value="DsbDN_sf"/>
</dbReference>
<comment type="subcellular location">
    <subcellularLocation>
        <location evidence="1">Membrane</location>
        <topology evidence="1">Multi-pass membrane protein</topology>
    </subcellularLocation>
</comment>
<dbReference type="RefSeq" id="WP_170882548.1">
    <property type="nucleotide sequence ID" value="NZ_JABEYA020000003.1"/>
</dbReference>
<evidence type="ECO:0000256" key="7">
    <source>
        <dbReference type="SAM" id="Phobius"/>
    </source>
</evidence>
<dbReference type="PANTHER" id="PTHR32234">
    <property type="entry name" value="THIOL:DISULFIDE INTERCHANGE PROTEIN DSBD"/>
    <property type="match status" value="1"/>
</dbReference>
<name>A0ABT8C1S0_9VIBR</name>
<evidence type="ECO:0000256" key="8">
    <source>
        <dbReference type="SAM" id="SignalP"/>
    </source>
</evidence>
<dbReference type="EMBL" id="JAUFQC010000027">
    <property type="protein sequence ID" value="MDN3612293.1"/>
    <property type="molecule type" value="Genomic_DNA"/>
</dbReference>
<feature type="transmembrane region" description="Helical" evidence="7">
    <location>
        <begin position="367"/>
        <end position="388"/>
    </location>
</feature>
<keyword evidence="5 7" id="KW-0472">Membrane</keyword>
<comment type="caution">
    <text evidence="11">The sequence shown here is derived from an EMBL/GenBank/DDBJ whole genome shotgun (WGS) entry which is preliminary data.</text>
</comment>
<dbReference type="InterPro" id="IPR028250">
    <property type="entry name" value="DsbDN"/>
</dbReference>
<dbReference type="InterPro" id="IPR017937">
    <property type="entry name" value="Thioredoxin_CS"/>
</dbReference>
<evidence type="ECO:0000313" key="12">
    <source>
        <dbReference type="Proteomes" id="UP001238540"/>
    </source>
</evidence>
<dbReference type="Pfam" id="PF13899">
    <property type="entry name" value="Thioredoxin_7"/>
    <property type="match status" value="1"/>
</dbReference>
<evidence type="ECO:0000259" key="9">
    <source>
        <dbReference type="Pfam" id="PF02683"/>
    </source>
</evidence>
<feature type="transmembrane region" description="Helical" evidence="7">
    <location>
        <begin position="252"/>
        <end position="275"/>
    </location>
</feature>
<evidence type="ECO:0000313" key="11">
    <source>
        <dbReference type="EMBL" id="MDN3612293.1"/>
    </source>
</evidence>
<dbReference type="InterPro" id="IPR003834">
    <property type="entry name" value="Cyt_c_assmbl_TM_dom"/>
</dbReference>
<dbReference type="Pfam" id="PF11412">
    <property type="entry name" value="DsbD_N"/>
    <property type="match status" value="1"/>
</dbReference>
<feature type="transmembrane region" description="Helical" evidence="7">
    <location>
        <begin position="332"/>
        <end position="355"/>
    </location>
</feature>
<dbReference type="Gene3D" id="3.40.30.10">
    <property type="entry name" value="Glutaredoxin"/>
    <property type="match status" value="1"/>
</dbReference>
<dbReference type="Proteomes" id="UP001238540">
    <property type="component" value="Unassembled WGS sequence"/>
</dbReference>
<dbReference type="InterPro" id="IPR036249">
    <property type="entry name" value="Thioredoxin-like_sf"/>
</dbReference>
<proteinExistence type="predicted"/>
<dbReference type="GO" id="GO:0047134">
    <property type="term" value="F:protein-disulfide reductase [NAD(P)H] activity"/>
    <property type="evidence" value="ECO:0007669"/>
    <property type="project" value="UniProtKB-EC"/>
</dbReference>
<keyword evidence="3" id="KW-0201">Cytochrome c-type biogenesis</keyword>
<sequence>MICRITLFFIFVFSSLSLAENTEFLPVEQAFPYQWEMVADGAQVHFSVQPGYYLYKSRFKVSAEDGVALKPVEFSIPGDLKNDKYFGEVVVFSQPVTIKIPYHGAGQLKVKYQGCAQQGLCYLPQTIRLDLPSLPALDEAASVPQSSSWWEKVEGLAQDTAGLSVLLGSVSRPQALMIFFLLGLGLSLTPCVLPMVPILSSIIGGQAHISGRKGFALSVSYVLGMASSYALTGIVVTTLAKGINIQSAMQQPWLLSCFAVVFVLLALAMFGFYELQLPAALQQRLNSQSGKLGGGKLMSVYLMGAVSALVVSPCVSAPLAGALLYVSTTQDWMFGGVTLFVMALGMGIPLIVIGVSGGKLLPKSGSWMVVVKQLFGVLLLAVAVMLLSRFVAGWVSMLLWALLAIGSGIHFGGLDSAKPGWERTRKLVAFMSLFYGLVLFIGMLTGSEDPLQPLNVRTESRDNRPATLPFATVRSVSVLNQQLAEARVHNKRVMIDLYADWCVSCKVIEKEVFGDPSVQSQFSDWNMIKFDVTEGTPEQLAWLSERDVFGPPALFFFDSQGRELDKKRILGAIGLEQFQSMTVHM</sequence>
<dbReference type="Gene3D" id="2.60.40.1250">
    <property type="entry name" value="Thiol:disulfide interchange protein DsbD, N-terminal domain"/>
    <property type="match status" value="1"/>
</dbReference>
<reference evidence="12" key="1">
    <citation type="journal article" date="2019" name="Int. J. Syst. Evol. Microbiol.">
        <title>The Global Catalogue of Microorganisms (GCM) 10K type strain sequencing project: providing services to taxonomists for standard genome sequencing and annotation.</title>
        <authorList>
            <consortium name="The Broad Institute Genomics Platform"/>
            <consortium name="The Broad Institute Genome Sequencing Center for Infectious Disease"/>
            <person name="Wu L."/>
            <person name="Ma J."/>
        </authorList>
    </citation>
    <scope>NUCLEOTIDE SEQUENCE [LARGE SCALE GENOMIC DNA]</scope>
    <source>
        <strain evidence="12">CECT 7398</strain>
    </source>
</reference>
<keyword evidence="12" id="KW-1185">Reference proteome</keyword>
<feature type="domain" description="Thiol:disulfide interchange protein DsbD N-terminal" evidence="10">
    <location>
        <begin position="22"/>
        <end position="128"/>
    </location>
</feature>
<dbReference type="SUPFAM" id="SSF52833">
    <property type="entry name" value="Thioredoxin-like"/>
    <property type="match status" value="1"/>
</dbReference>
<feature type="transmembrane region" description="Helical" evidence="7">
    <location>
        <begin position="394"/>
        <end position="415"/>
    </location>
</feature>
<dbReference type="Pfam" id="PF02683">
    <property type="entry name" value="DsbD_TM"/>
    <property type="match status" value="1"/>
</dbReference>
<keyword evidence="11" id="KW-0560">Oxidoreductase</keyword>
<keyword evidence="6" id="KW-0676">Redox-active center</keyword>
<dbReference type="CDD" id="cd02953">
    <property type="entry name" value="DsbDgamma"/>
    <property type="match status" value="1"/>
</dbReference>
<keyword evidence="4 7" id="KW-1133">Transmembrane helix</keyword>
<keyword evidence="2 7" id="KW-0812">Transmembrane</keyword>
<dbReference type="SUPFAM" id="SSF74863">
    <property type="entry name" value="Thiol:disulfide interchange protein DsbD, N-terminal domain (DsbD-alpha)"/>
    <property type="match status" value="1"/>
</dbReference>
<dbReference type="PROSITE" id="PS00194">
    <property type="entry name" value="THIOREDOXIN_1"/>
    <property type="match status" value="1"/>
</dbReference>
<feature type="transmembrane region" description="Helical" evidence="7">
    <location>
        <begin position="427"/>
        <end position="446"/>
    </location>
</feature>
<dbReference type="InterPro" id="IPR035671">
    <property type="entry name" value="DsbD_gamma"/>
</dbReference>
<feature type="transmembrane region" description="Helical" evidence="7">
    <location>
        <begin position="215"/>
        <end position="240"/>
    </location>
</feature>
<feature type="signal peptide" evidence="8">
    <location>
        <begin position="1"/>
        <end position="19"/>
    </location>
</feature>
<evidence type="ECO:0000256" key="5">
    <source>
        <dbReference type="ARBA" id="ARBA00023136"/>
    </source>
</evidence>
<evidence type="ECO:0000256" key="2">
    <source>
        <dbReference type="ARBA" id="ARBA00022692"/>
    </source>
</evidence>
<gene>
    <name evidence="11" type="primary">dsbD</name>
    <name evidence="11" type="ORF">QWZ16_22105</name>
</gene>
<organism evidence="11 12">
    <name type="scientific">Vibrio ostreicida</name>
    <dbReference type="NCBI Taxonomy" id="526588"/>
    <lineage>
        <taxon>Bacteria</taxon>
        <taxon>Pseudomonadati</taxon>
        <taxon>Pseudomonadota</taxon>
        <taxon>Gammaproteobacteria</taxon>
        <taxon>Vibrionales</taxon>
        <taxon>Vibrionaceae</taxon>
        <taxon>Vibrio</taxon>
    </lineage>
</organism>
<evidence type="ECO:0000256" key="3">
    <source>
        <dbReference type="ARBA" id="ARBA00022748"/>
    </source>
</evidence>
<feature type="domain" description="Cytochrome C biogenesis protein transmembrane" evidence="9">
    <location>
        <begin position="175"/>
        <end position="391"/>
    </location>
</feature>
<feature type="transmembrane region" description="Helical" evidence="7">
    <location>
        <begin position="300"/>
        <end position="326"/>
    </location>
</feature>
<evidence type="ECO:0000256" key="4">
    <source>
        <dbReference type="ARBA" id="ARBA00022989"/>
    </source>
</evidence>
<accession>A0ABT8C1S0</accession>
<protein>
    <submittedName>
        <fullName evidence="11">Protein-disulfide reductase DsbD</fullName>
        <ecNumber evidence="11">1.8.1.8</ecNumber>
    </submittedName>
</protein>